<keyword evidence="6" id="KW-1185">Reference proteome</keyword>
<keyword evidence="1 2" id="KW-0732">Signal</keyword>
<reference evidence="5 6" key="1">
    <citation type="submission" date="2019-08" db="EMBL/GenBank/DDBJ databases">
        <title>Genomes of Subsaximicrobium wynnwilliamsii strains.</title>
        <authorList>
            <person name="Bowman J.P."/>
        </authorList>
    </citation>
    <scope>NUCLEOTIDE SEQUENCE [LARGE SCALE GENOMIC DNA]</scope>
    <source>
        <strain evidence="5 6">2-80-2</strain>
    </source>
</reference>
<feature type="chain" id="PRO_5022966523" evidence="2">
    <location>
        <begin position="23"/>
        <end position="1007"/>
    </location>
</feature>
<dbReference type="Pfam" id="PF13583">
    <property type="entry name" value="Reprolysin_4"/>
    <property type="match status" value="1"/>
</dbReference>
<evidence type="ECO:0000259" key="4">
    <source>
        <dbReference type="Pfam" id="PF20009"/>
    </source>
</evidence>
<proteinExistence type="predicted"/>
<evidence type="ECO:0000256" key="1">
    <source>
        <dbReference type="ARBA" id="ARBA00022729"/>
    </source>
</evidence>
<dbReference type="Pfam" id="PF18962">
    <property type="entry name" value="Por_Secre_tail"/>
    <property type="match status" value="1"/>
</dbReference>
<dbReference type="Gene3D" id="2.60.40.10">
    <property type="entry name" value="Immunoglobulins"/>
    <property type="match status" value="1"/>
</dbReference>
<dbReference type="Pfam" id="PF20009">
    <property type="entry name" value="GEVED"/>
    <property type="match status" value="1"/>
</dbReference>
<accession>A0A5C6ZD35</accession>
<dbReference type="EMBL" id="VORO01000031">
    <property type="protein sequence ID" value="TXD87042.1"/>
    <property type="molecule type" value="Genomic_DNA"/>
</dbReference>
<sequence length="1007" mass="109049">MRAKLQLIHLLLILLVTPSLLAQDNTWEATRFINGTQGVTLEHLDEANFSVLQLNVAKLKQQLQNAPLRSTSNGQSNVVIELPSVDGQLQQYRVVETAIFSSEAGANNHPEIKTYLGSRTDRSEARVRFSVTPMGLKAMISEPGRDLFFIQPVTKFSNGQYLVYNREARVGHIESFECSTEAVDVDLNMLQNTNNRDANDQLLRTYRIAISTTSEFTGFWDDGNASNGGPQEDALAQVVATLNRVNEVFETDMAINYVLVDTEDDPALDLIYSGTDPYGFNLSSQLQTNLTATVGEADYDIGHLFDYDDNNGFSGCIGCVCQAGKGSGFSAHLFTDNNGGPFFPDFFDVDYVPHEMGHQMGANHTFSFRSEGAGVNAEPGSGTTIMGYAGITGPNNVQNHSDAYFHYFSIVQILDNVTTAPNDCAITTAITNNAPVANAGSNYSIPQGTAFILKANATDADGTDILTYCWEQIDNGITTQNNFGPTKTTGALWRSRPPSTSPNRYMPVLERVLAGELTQINPSITANNTSWETVSTVARELDFALTVRDRSEAGGVGQFPQNSFDEMSVNVEEVPAFTVNTPPNWAAGSTQTASWVVGQTSLAPINCQNVNILFSSDGGATFIPLAQNTPNDGSQSITVPNVAEIDNARLWVEAADNIFYAVSPEFEISSAPDFNINITSFDTHECSVDDLIFNLDFATSNGFSENATFSVTGNPSGTNVTFSAPSLSSDGSFTMAISGLASVASNTYNLLVSATAGSISKSVALPIIIDNDPCASVANNSFDTSVTRVLFNTIDNVSAKPSGYSDYTAQVTDVNRESAYELTVQVNTDGDFETGTLAWIDWNQNCSFDDNESYNLGVAEDVEDGLPSNAPLSITVPADAVLGMTILRVSTRYASYPGPCSNGFDGEVEDYSLNVLTTLAVEDNVFENFSLFPNPNQGEFTIKLNSTSNQDIQVDVFDLRGRKVFNERFGNNSNFNQTLSLGNVQTGMYLVTISDGNRKTTKKIIIE</sequence>
<feature type="signal peptide" evidence="2">
    <location>
        <begin position="1"/>
        <end position="22"/>
    </location>
</feature>
<dbReference type="NCBIfam" id="TIGR04183">
    <property type="entry name" value="Por_Secre_tail"/>
    <property type="match status" value="1"/>
</dbReference>
<evidence type="ECO:0000256" key="2">
    <source>
        <dbReference type="SAM" id="SignalP"/>
    </source>
</evidence>
<evidence type="ECO:0000313" key="6">
    <source>
        <dbReference type="Proteomes" id="UP000321578"/>
    </source>
</evidence>
<evidence type="ECO:0000313" key="5">
    <source>
        <dbReference type="EMBL" id="TXD87042.1"/>
    </source>
</evidence>
<organism evidence="5 6">
    <name type="scientific">Subsaximicrobium wynnwilliamsii</name>
    <dbReference type="NCBI Taxonomy" id="291179"/>
    <lineage>
        <taxon>Bacteria</taxon>
        <taxon>Pseudomonadati</taxon>
        <taxon>Bacteroidota</taxon>
        <taxon>Flavobacteriia</taxon>
        <taxon>Flavobacteriales</taxon>
        <taxon>Flavobacteriaceae</taxon>
        <taxon>Subsaximicrobium</taxon>
    </lineage>
</organism>
<dbReference type="RefSeq" id="WP_147088204.1">
    <property type="nucleotide sequence ID" value="NZ_VORM01000023.1"/>
</dbReference>
<protein>
    <submittedName>
        <fullName evidence="5">T9SS type A sorting domain-containing protein</fullName>
    </submittedName>
</protein>
<dbReference type="GO" id="GO:0008237">
    <property type="term" value="F:metallopeptidase activity"/>
    <property type="evidence" value="ECO:0007669"/>
    <property type="project" value="InterPro"/>
</dbReference>
<dbReference type="Proteomes" id="UP000321578">
    <property type="component" value="Unassembled WGS sequence"/>
</dbReference>
<dbReference type="InterPro" id="IPR045474">
    <property type="entry name" value="GEVED"/>
</dbReference>
<dbReference type="InterPro" id="IPR024079">
    <property type="entry name" value="MetalloPept_cat_dom_sf"/>
</dbReference>
<feature type="domain" description="Secretion system C-terminal sorting" evidence="3">
    <location>
        <begin position="931"/>
        <end position="1006"/>
    </location>
</feature>
<name>A0A5C6ZD35_9FLAO</name>
<feature type="domain" description="GEVED" evidence="4">
    <location>
        <begin position="838"/>
        <end position="914"/>
    </location>
</feature>
<comment type="caution">
    <text evidence="5">The sequence shown here is derived from an EMBL/GenBank/DDBJ whole genome shotgun (WGS) entry which is preliminary data.</text>
</comment>
<dbReference type="OrthoDB" id="9792152at2"/>
<dbReference type="InterPro" id="IPR013783">
    <property type="entry name" value="Ig-like_fold"/>
</dbReference>
<dbReference type="AlphaFoldDB" id="A0A5C6ZD35"/>
<gene>
    <name evidence="5" type="ORF">ESY86_18470</name>
</gene>
<dbReference type="SUPFAM" id="SSF55486">
    <property type="entry name" value="Metalloproteases ('zincins'), catalytic domain"/>
    <property type="match status" value="1"/>
</dbReference>
<dbReference type="Gene3D" id="3.40.390.10">
    <property type="entry name" value="Collagenase (Catalytic Domain)"/>
    <property type="match status" value="1"/>
</dbReference>
<evidence type="ECO:0000259" key="3">
    <source>
        <dbReference type="Pfam" id="PF18962"/>
    </source>
</evidence>
<dbReference type="InterPro" id="IPR026444">
    <property type="entry name" value="Secre_tail"/>
</dbReference>